<keyword evidence="5" id="KW-1185">Reference proteome</keyword>
<comment type="caution">
    <text evidence="4">The sequence shown here is derived from an EMBL/GenBank/DDBJ whole genome shotgun (WGS) entry which is preliminary data.</text>
</comment>
<name>A0ABT6SD98_9ACTN</name>
<accession>A0ABT6SD98</accession>
<sequence>MALPPPHPSVLPAFTAVPLTPNCKRVLDLADHLLIGVSPGNSYFSIANLARLMRWGHAAFRSLDVVCPDNGLVFTYRALGYTEEEAARKARKEVSGVRRRIRRAWERSGVPVDGQRTRLLSELANSPAYKELRARAEKALAEDEELYRVCFGMTRRALRAAAGDVGEDAADGLDTALAMEYLIAELPFFVDTPSILNVPSSIVSYHAPVEFADLIYTGRSVLRAADNQGHVLLNEGNPLR</sequence>
<dbReference type="InterPro" id="IPR030903">
    <property type="entry name" value="CDPS"/>
</dbReference>
<evidence type="ECO:0000313" key="4">
    <source>
        <dbReference type="EMBL" id="MDI3405637.1"/>
    </source>
</evidence>
<dbReference type="Gene3D" id="3.40.50.11710">
    <property type="entry name" value="Cyclodipeptide synthase"/>
    <property type="match status" value="1"/>
</dbReference>
<protein>
    <recommendedName>
        <fullName evidence="3">Cyclodipeptide synthase</fullName>
    </recommendedName>
</protein>
<dbReference type="Pfam" id="PF16715">
    <property type="entry name" value="CDPS"/>
    <property type="match status" value="1"/>
</dbReference>
<organism evidence="4 5">
    <name type="scientific">Streptomyces cavernicola</name>
    <dbReference type="NCBI Taxonomy" id="3043613"/>
    <lineage>
        <taxon>Bacteria</taxon>
        <taxon>Bacillati</taxon>
        <taxon>Actinomycetota</taxon>
        <taxon>Actinomycetes</taxon>
        <taxon>Kitasatosporales</taxon>
        <taxon>Streptomycetaceae</taxon>
        <taxon>Streptomyces</taxon>
    </lineage>
</organism>
<evidence type="ECO:0000256" key="2">
    <source>
        <dbReference type="ARBA" id="ARBA00022679"/>
    </source>
</evidence>
<dbReference type="EMBL" id="JASCIQ010000017">
    <property type="protein sequence ID" value="MDI3405637.1"/>
    <property type="molecule type" value="Genomic_DNA"/>
</dbReference>
<reference evidence="4 5" key="1">
    <citation type="submission" date="2023-05" db="EMBL/GenBank/DDBJ databases">
        <title>Draft genome sequence of Streptomyces sp. B-S-A6 isolated from a cave soil in Thailand.</title>
        <authorList>
            <person name="Chamroensaksri N."/>
            <person name="Muangham S."/>
        </authorList>
    </citation>
    <scope>NUCLEOTIDE SEQUENCE [LARGE SCALE GENOMIC DNA]</scope>
    <source>
        <strain evidence="4 5">B-S-A6</strain>
    </source>
</reference>
<evidence type="ECO:0000256" key="3">
    <source>
        <dbReference type="ARBA" id="ARBA00030771"/>
    </source>
</evidence>
<gene>
    <name evidence="4" type="ORF">QIS96_17640</name>
</gene>
<evidence type="ECO:0000313" key="5">
    <source>
        <dbReference type="Proteomes" id="UP001223978"/>
    </source>
</evidence>
<dbReference type="NCBIfam" id="TIGR04539">
    <property type="entry name" value="tRNA_cyclodipep"/>
    <property type="match status" value="1"/>
</dbReference>
<dbReference type="InterPro" id="IPR038622">
    <property type="entry name" value="CDPS_sf"/>
</dbReference>
<dbReference type="Proteomes" id="UP001223978">
    <property type="component" value="Unassembled WGS sequence"/>
</dbReference>
<comment type="similarity">
    <text evidence="1">Belongs to the CDPS family.</text>
</comment>
<keyword evidence="2" id="KW-0808">Transferase</keyword>
<dbReference type="RefSeq" id="WP_282543575.1">
    <property type="nucleotide sequence ID" value="NZ_JASCIQ010000017.1"/>
</dbReference>
<proteinExistence type="inferred from homology"/>
<evidence type="ECO:0000256" key="1">
    <source>
        <dbReference type="ARBA" id="ARBA00006034"/>
    </source>
</evidence>